<dbReference type="STRING" id="1338011.BD94_3517"/>
<protein>
    <submittedName>
        <fullName evidence="1">Uncharacterized protein</fullName>
    </submittedName>
</protein>
<organism evidence="1 2">
    <name type="scientific">Elizabethkingia anophelis NUHP1</name>
    <dbReference type="NCBI Taxonomy" id="1338011"/>
    <lineage>
        <taxon>Bacteria</taxon>
        <taxon>Pseudomonadati</taxon>
        <taxon>Bacteroidota</taxon>
        <taxon>Flavobacteriia</taxon>
        <taxon>Flavobacteriales</taxon>
        <taxon>Weeksellaceae</taxon>
        <taxon>Elizabethkingia</taxon>
    </lineage>
</organism>
<dbReference type="EMBL" id="CP007547">
    <property type="protein sequence ID" value="AIL47292.1"/>
    <property type="molecule type" value="Genomic_DNA"/>
</dbReference>
<proteinExistence type="predicted"/>
<sequence>MRLTLFFIFIFLLFFKIVHAQQRISGYIYDETGKNLSGIRVYNITTGNEIISGEEGYFSIIASSGDQLRFISVHFERAFRIISQEDFGKNLTIKLTSVVREIEKVELGFKPTGDFLKDINRLPQNKKKERMEEHIKESIALGENKMITKPVAKIPESFDYTGIVKGGFPVGDIRDRRDKYHLMNWIRESLGEDYFTSMQIPQSRVDRFISYSLVGFDISKLLKYGIYTDQDLTNIKVQMEEKKDDFIKAIKKTNETK</sequence>
<reference evidence="1" key="2">
    <citation type="journal article" date="2015" name="Genome Biol. Evol.">
        <title>Complete Genome Sequence and Transcriptomic Analysis of the Novel Pathogen Elizabethkingia anophelis in Response to Oxidative Stress.</title>
        <authorList>
            <person name="Li Y."/>
            <person name="Liu Y."/>
            <person name="Chew S.C."/>
            <person name="Tay M."/>
            <person name="Salido M.M."/>
            <person name="Teo J."/>
            <person name="Lauro F.M."/>
            <person name="Givskov M."/>
            <person name="Yang L."/>
        </authorList>
    </citation>
    <scope>NUCLEOTIDE SEQUENCE</scope>
    <source>
        <strain evidence="1">NUHP1</strain>
    </source>
</reference>
<accession>A0A077EIK9</accession>
<gene>
    <name evidence="1" type="ORF">BD94_3517</name>
</gene>
<evidence type="ECO:0000313" key="1">
    <source>
        <dbReference type="EMBL" id="AIL47292.1"/>
    </source>
</evidence>
<dbReference type="AlphaFoldDB" id="A0A077EIK9"/>
<name>A0A077EIK9_9FLAO</name>
<dbReference type="eggNOG" id="ENOG5032UWF">
    <property type="taxonomic scope" value="Bacteria"/>
</dbReference>
<reference evidence="1" key="1">
    <citation type="journal article" date="2013" name="Lancet">
        <title>First case of E anophelis outbreak in an intensive-care unit.</title>
        <authorList>
            <person name="Teo J."/>
            <person name="Tan S.Y."/>
            <person name="Tay M."/>
            <person name="Ding Y."/>
            <person name="Kjelleberg S."/>
            <person name="Givskov M."/>
            <person name="Lin R.T."/>
            <person name="Yang L."/>
        </authorList>
    </citation>
    <scope>NUCLEOTIDE SEQUENCE [LARGE SCALE GENOMIC DNA]</scope>
    <source>
        <strain evidence="1">NUHP1</strain>
    </source>
</reference>
<dbReference type="HOGENOM" id="CLU_091991_1_0_10"/>
<dbReference type="SUPFAM" id="SSF49464">
    <property type="entry name" value="Carboxypeptidase regulatory domain-like"/>
    <property type="match status" value="1"/>
</dbReference>
<dbReference type="KEGG" id="eao:BD94_3517"/>
<dbReference type="Proteomes" id="UP000028933">
    <property type="component" value="Chromosome"/>
</dbReference>
<dbReference type="InterPro" id="IPR008969">
    <property type="entry name" value="CarboxyPept-like_regulatory"/>
</dbReference>
<evidence type="ECO:0000313" key="2">
    <source>
        <dbReference type="Proteomes" id="UP000028933"/>
    </source>
</evidence>